<keyword evidence="1" id="KW-0472">Membrane</keyword>
<keyword evidence="1" id="KW-0812">Transmembrane</keyword>
<dbReference type="KEGG" id="ocm:CBP12_00375"/>
<sequence length="68" mass="7582">MRHDEIADIAASAARRITFVILTKVRISVFGVILMKIRILIAAVILMHSRIYVLVFKTNERDTAASAA</sequence>
<protein>
    <submittedName>
        <fullName evidence="2">Uncharacterized protein</fullName>
    </submittedName>
</protein>
<keyword evidence="1" id="KW-1133">Transmembrane helix</keyword>
<evidence type="ECO:0000256" key="1">
    <source>
        <dbReference type="SAM" id="Phobius"/>
    </source>
</evidence>
<evidence type="ECO:0000313" key="3">
    <source>
        <dbReference type="Proteomes" id="UP000243793"/>
    </source>
</evidence>
<keyword evidence="3" id="KW-1185">Reference proteome</keyword>
<gene>
    <name evidence="2" type="ORF">CBP12_00375</name>
</gene>
<reference evidence="3" key="1">
    <citation type="submission" date="2017-05" db="EMBL/GenBank/DDBJ databases">
        <authorList>
            <person name="Sung H."/>
        </authorList>
    </citation>
    <scope>NUCLEOTIDE SEQUENCE [LARGE SCALE GENOMIC DNA]</scope>
    <source>
        <strain evidence="3">AMac2203</strain>
    </source>
</reference>
<accession>A0A1Y0CV39</accession>
<evidence type="ECO:0000313" key="2">
    <source>
        <dbReference type="EMBL" id="ART78796.1"/>
    </source>
</evidence>
<dbReference type="AlphaFoldDB" id="A0A1Y0CV39"/>
<feature type="transmembrane region" description="Helical" evidence="1">
    <location>
        <begin position="27"/>
        <end position="47"/>
    </location>
</feature>
<proteinExistence type="predicted"/>
<organism evidence="2 3">
    <name type="scientific">Oceanisphaera avium</name>
    <dbReference type="NCBI Taxonomy" id="1903694"/>
    <lineage>
        <taxon>Bacteria</taxon>
        <taxon>Pseudomonadati</taxon>
        <taxon>Pseudomonadota</taxon>
        <taxon>Gammaproteobacteria</taxon>
        <taxon>Aeromonadales</taxon>
        <taxon>Aeromonadaceae</taxon>
        <taxon>Oceanisphaera</taxon>
    </lineage>
</organism>
<name>A0A1Y0CV39_9GAMM</name>
<dbReference type="Proteomes" id="UP000243793">
    <property type="component" value="Chromosome"/>
</dbReference>
<dbReference type="EMBL" id="CP021376">
    <property type="protein sequence ID" value="ART78796.1"/>
    <property type="molecule type" value="Genomic_DNA"/>
</dbReference>